<comment type="caution">
    <text evidence="2">The sequence shown here is derived from an EMBL/GenBank/DDBJ whole genome shotgun (WGS) entry which is preliminary data.</text>
</comment>
<gene>
    <name evidence="2" type="ORF">FSARC_3115</name>
</gene>
<dbReference type="Proteomes" id="UP000622797">
    <property type="component" value="Unassembled WGS sequence"/>
</dbReference>
<feature type="compositionally biased region" description="Low complexity" evidence="1">
    <location>
        <begin position="8"/>
        <end position="18"/>
    </location>
</feature>
<proteinExistence type="predicted"/>
<reference evidence="2" key="1">
    <citation type="journal article" date="2020" name="BMC Genomics">
        <title>Correction to: Identification and distribution of gene clusters required for synthesis of sphingolipid metabolism inhibitors in diverse species of the filamentous fungus Fusarium.</title>
        <authorList>
            <person name="Kim H.S."/>
            <person name="Lohmar J.M."/>
            <person name="Busman M."/>
            <person name="Brown D.W."/>
            <person name="Naumann T.A."/>
            <person name="Divon H.H."/>
            <person name="Lysoe E."/>
            <person name="Uhlig S."/>
            <person name="Proctor R.H."/>
        </authorList>
    </citation>
    <scope>NUCLEOTIDE SEQUENCE</scope>
    <source>
        <strain evidence="2">NRRL 20472</strain>
    </source>
</reference>
<keyword evidence="3" id="KW-1185">Reference proteome</keyword>
<evidence type="ECO:0000313" key="2">
    <source>
        <dbReference type="EMBL" id="KAF4969669.1"/>
    </source>
</evidence>
<evidence type="ECO:0000256" key="1">
    <source>
        <dbReference type="SAM" id="MobiDB-lite"/>
    </source>
</evidence>
<name>A0A8H4U524_9HYPO</name>
<sequence>MFSTFMVAPADAADAAPAQSSNGSQISTIKKFQLFSNLHLIFRQKLDMLISTPLNGTCIANIHLISSTVFNIQVQAPQGDH</sequence>
<evidence type="ECO:0000313" key="3">
    <source>
        <dbReference type="Proteomes" id="UP000622797"/>
    </source>
</evidence>
<protein>
    <submittedName>
        <fullName evidence="2">Uncharacterized protein</fullName>
    </submittedName>
</protein>
<feature type="region of interest" description="Disordered" evidence="1">
    <location>
        <begin position="1"/>
        <end position="22"/>
    </location>
</feature>
<organism evidence="2 3">
    <name type="scientific">Fusarium sarcochroum</name>
    <dbReference type="NCBI Taxonomy" id="1208366"/>
    <lineage>
        <taxon>Eukaryota</taxon>
        <taxon>Fungi</taxon>
        <taxon>Dikarya</taxon>
        <taxon>Ascomycota</taxon>
        <taxon>Pezizomycotina</taxon>
        <taxon>Sordariomycetes</taxon>
        <taxon>Hypocreomycetidae</taxon>
        <taxon>Hypocreales</taxon>
        <taxon>Nectriaceae</taxon>
        <taxon>Fusarium</taxon>
        <taxon>Fusarium lateritium species complex</taxon>
    </lineage>
</organism>
<dbReference type="EMBL" id="JABEXW010000154">
    <property type="protein sequence ID" value="KAF4969669.1"/>
    <property type="molecule type" value="Genomic_DNA"/>
</dbReference>
<accession>A0A8H4U524</accession>
<dbReference type="AlphaFoldDB" id="A0A8H4U524"/>
<reference evidence="2" key="2">
    <citation type="submission" date="2020-05" db="EMBL/GenBank/DDBJ databases">
        <authorList>
            <person name="Kim H.-S."/>
            <person name="Proctor R.H."/>
            <person name="Brown D.W."/>
        </authorList>
    </citation>
    <scope>NUCLEOTIDE SEQUENCE</scope>
    <source>
        <strain evidence="2">NRRL 20472</strain>
    </source>
</reference>